<dbReference type="STRING" id="1423782.FD32_GL001466"/>
<proteinExistence type="inferred from homology"/>
<feature type="active site" description="Proton donor" evidence="8">
    <location>
        <position position="80"/>
    </location>
</feature>
<dbReference type="OrthoDB" id="9805408at2"/>
<feature type="binding site" evidence="8">
    <location>
        <position position="169"/>
    </location>
    <ligand>
        <name>substrate</name>
    </ligand>
</feature>
<dbReference type="HAMAP" id="MF_00197">
    <property type="entry name" value="DAP_epimerase"/>
    <property type="match status" value="1"/>
</dbReference>
<dbReference type="InterPro" id="IPR018510">
    <property type="entry name" value="DAP_epimerase_AS"/>
</dbReference>
<dbReference type="EC" id="5.1.1.7" evidence="3 8"/>
<dbReference type="GO" id="GO:0005829">
    <property type="term" value="C:cytosol"/>
    <property type="evidence" value="ECO:0007669"/>
    <property type="project" value="TreeGrafter"/>
</dbReference>
<evidence type="ECO:0000313" key="10">
    <source>
        <dbReference type="EMBL" id="KRM24696.1"/>
    </source>
</evidence>
<feature type="active site" description="Proton acceptor" evidence="8">
    <location>
        <position position="232"/>
    </location>
</feature>
<dbReference type="AlphaFoldDB" id="A0A0R1X3C8"/>
<dbReference type="PANTHER" id="PTHR31689:SF0">
    <property type="entry name" value="DIAMINOPIMELATE EPIMERASE"/>
    <property type="match status" value="1"/>
</dbReference>
<feature type="binding site" evidence="8">
    <location>
        <begin position="223"/>
        <end position="224"/>
    </location>
    <ligand>
        <name>substrate</name>
    </ligand>
</feature>
<comment type="caution">
    <text evidence="8">Lacks conserved residue(s) required for the propagation of feature annotation.</text>
</comment>
<comment type="similarity">
    <text evidence="2 8">Belongs to the diaminopimelate epimerase family.</text>
</comment>
<reference evidence="10 11" key="1">
    <citation type="journal article" date="2015" name="Genome Announc.">
        <title>Expanding the biotechnology potential of lactobacilli through comparative genomics of 213 strains and associated genera.</title>
        <authorList>
            <person name="Sun Z."/>
            <person name="Harris H.M."/>
            <person name="McCann A."/>
            <person name="Guo C."/>
            <person name="Argimon S."/>
            <person name="Zhang W."/>
            <person name="Yang X."/>
            <person name="Jeffery I.B."/>
            <person name="Cooney J.C."/>
            <person name="Kagawa T.F."/>
            <person name="Liu W."/>
            <person name="Song Y."/>
            <person name="Salvetti E."/>
            <person name="Wrobel A."/>
            <person name="Rasinkangas P."/>
            <person name="Parkhill J."/>
            <person name="Rea M.C."/>
            <person name="O'Sullivan O."/>
            <person name="Ritari J."/>
            <person name="Douillard F.P."/>
            <person name="Paul Ross R."/>
            <person name="Yang R."/>
            <person name="Briner A.E."/>
            <person name="Felis G.E."/>
            <person name="de Vos W.M."/>
            <person name="Barrangou R."/>
            <person name="Klaenhammer T.R."/>
            <person name="Caufield P.W."/>
            <person name="Cui Y."/>
            <person name="Zhang H."/>
            <person name="O'Toole P.W."/>
        </authorList>
    </citation>
    <scope>NUCLEOTIDE SEQUENCE [LARGE SCALE GENOMIC DNA]</scope>
    <source>
        <strain evidence="10 11">DSM 6035</strain>
    </source>
</reference>
<dbReference type="PATRIC" id="fig|1423782.4.peg.1523"/>
<comment type="subcellular location">
    <subcellularLocation>
        <location evidence="8">Cytoplasm</location>
    </subcellularLocation>
</comment>
<protein>
    <recommendedName>
        <fullName evidence="3 8">Diaminopimelate epimerase</fullName>
        <shortName evidence="8">DAP epimerase</shortName>
        <ecNumber evidence="3 8">5.1.1.7</ecNumber>
    </recommendedName>
    <alternativeName>
        <fullName evidence="8">PLP-independent amino acid racemase</fullName>
    </alternativeName>
</protein>
<evidence type="ECO:0000256" key="5">
    <source>
        <dbReference type="ARBA" id="ARBA00023154"/>
    </source>
</evidence>
<keyword evidence="8" id="KW-0963">Cytoplasm</keyword>
<evidence type="ECO:0000313" key="11">
    <source>
        <dbReference type="Proteomes" id="UP000051412"/>
    </source>
</evidence>
<dbReference type="Pfam" id="PF01678">
    <property type="entry name" value="DAP_epimerase"/>
    <property type="match status" value="2"/>
</dbReference>
<organism evidence="10 11">
    <name type="scientific">Limosilactobacillus panis DSM 6035</name>
    <dbReference type="NCBI Taxonomy" id="1423782"/>
    <lineage>
        <taxon>Bacteria</taxon>
        <taxon>Bacillati</taxon>
        <taxon>Bacillota</taxon>
        <taxon>Bacilli</taxon>
        <taxon>Lactobacillales</taxon>
        <taxon>Lactobacillaceae</taxon>
        <taxon>Limosilactobacillus</taxon>
    </lineage>
</organism>
<feature type="binding site" evidence="8">
    <location>
        <begin position="81"/>
        <end position="82"/>
    </location>
    <ligand>
        <name>substrate</name>
    </ligand>
</feature>
<evidence type="ECO:0000256" key="1">
    <source>
        <dbReference type="ARBA" id="ARBA00005196"/>
    </source>
</evidence>
<feature type="active site" evidence="9">
    <location>
        <position position="80"/>
    </location>
</feature>
<dbReference type="EMBL" id="AZGM01000150">
    <property type="protein sequence ID" value="KRM24696.1"/>
    <property type="molecule type" value="Genomic_DNA"/>
</dbReference>
<evidence type="ECO:0000256" key="9">
    <source>
        <dbReference type="PROSITE-ProRule" id="PRU10125"/>
    </source>
</evidence>
<keyword evidence="11" id="KW-1185">Reference proteome</keyword>
<comment type="subunit">
    <text evidence="8">Homodimer.</text>
</comment>
<dbReference type="GO" id="GO:0009089">
    <property type="term" value="P:lysine biosynthetic process via diaminopimelate"/>
    <property type="evidence" value="ECO:0007669"/>
    <property type="project" value="UniProtKB-UniRule"/>
</dbReference>
<feature type="binding site" evidence="8">
    <location>
        <position position="12"/>
    </location>
    <ligand>
        <name>substrate</name>
    </ligand>
</feature>
<dbReference type="InterPro" id="IPR001653">
    <property type="entry name" value="DAP_epimerase_DapF"/>
</dbReference>
<comment type="catalytic activity">
    <reaction evidence="7 8">
        <text>(2S,6S)-2,6-diaminopimelate = meso-2,6-diaminopimelate</text>
        <dbReference type="Rhea" id="RHEA:15393"/>
        <dbReference type="ChEBI" id="CHEBI:57609"/>
        <dbReference type="ChEBI" id="CHEBI:57791"/>
        <dbReference type="EC" id="5.1.1.7"/>
    </reaction>
</comment>
<feature type="site" description="Could be important to modulate the pK values of the two catalytic cysteine residues" evidence="8">
    <location>
        <position position="171"/>
    </location>
</feature>
<evidence type="ECO:0000256" key="3">
    <source>
        <dbReference type="ARBA" id="ARBA00013080"/>
    </source>
</evidence>
<dbReference type="Proteomes" id="UP000051412">
    <property type="component" value="Unassembled WGS sequence"/>
</dbReference>
<dbReference type="Gene3D" id="3.10.310.10">
    <property type="entry name" value="Diaminopimelate Epimerase, Chain A, domain 1"/>
    <property type="match status" value="2"/>
</dbReference>
<comment type="caution">
    <text evidence="10">The sequence shown here is derived from an EMBL/GenBank/DDBJ whole genome shotgun (WGS) entry which is preliminary data.</text>
</comment>
<keyword evidence="5 8" id="KW-0457">Lysine biosynthesis</keyword>
<feature type="binding site" evidence="8">
    <location>
        <position position="205"/>
    </location>
    <ligand>
        <name>substrate</name>
    </ligand>
</feature>
<accession>A0A0R1X3C8</accession>
<feature type="binding site" evidence="8">
    <location>
        <position position="71"/>
    </location>
    <ligand>
        <name>substrate</name>
    </ligand>
</feature>
<gene>
    <name evidence="8" type="primary">dapF</name>
    <name evidence="10" type="ORF">FD32_GL001466</name>
</gene>
<feature type="binding site" evidence="8">
    <location>
        <begin position="233"/>
        <end position="234"/>
    </location>
    <ligand>
        <name>substrate</name>
    </ligand>
</feature>
<dbReference type="PANTHER" id="PTHR31689">
    <property type="entry name" value="DIAMINOPIMELATE EPIMERASE, CHLOROPLASTIC"/>
    <property type="match status" value="1"/>
</dbReference>
<name>A0A0R1X3C8_9LACO</name>
<dbReference type="SUPFAM" id="SSF54506">
    <property type="entry name" value="Diaminopimelate epimerase-like"/>
    <property type="match status" value="2"/>
</dbReference>
<comment type="function">
    <text evidence="8">Catalyzes the stereoinversion of LL-2,6-diaminopimelate (L,L-DAP) to meso-diaminopimelate (meso-DAP), a precursor of L-lysine and an essential component of the bacterial peptidoglycan.</text>
</comment>
<dbReference type="UniPathway" id="UPA00034">
    <property type="reaction ID" value="UER00025"/>
</dbReference>
<dbReference type="NCBIfam" id="TIGR00652">
    <property type="entry name" value="DapF"/>
    <property type="match status" value="1"/>
</dbReference>
<dbReference type="PROSITE" id="PS01326">
    <property type="entry name" value="DAP_EPIMERASE"/>
    <property type="match status" value="1"/>
</dbReference>
<evidence type="ECO:0000256" key="6">
    <source>
        <dbReference type="ARBA" id="ARBA00023235"/>
    </source>
</evidence>
<comment type="pathway">
    <text evidence="1 8">Amino-acid biosynthesis; L-lysine biosynthesis via DAP pathway; DL-2,6-diaminopimelate from LL-2,6-diaminopimelate: step 1/1.</text>
</comment>
<keyword evidence="4 8" id="KW-0028">Amino-acid biosynthesis</keyword>
<evidence type="ECO:0000256" key="8">
    <source>
        <dbReference type="HAMAP-Rule" id="MF_00197"/>
    </source>
</evidence>
<dbReference type="RefSeq" id="WP_056962185.1">
    <property type="nucleotide sequence ID" value="NZ_AZGM01000150.1"/>
</dbReference>
<sequence length="335" mass="36841">MANLIKVHGSQNSFFILDQTKLKTALTDDQLRKLAQHLTNHQTGVLGGADGLLVVNKPTRPGALAQMRVINADGSEASMCGNGLRTVARYLAERDQKESFKVDTMDASLQVRREKDFAPDVPSFAVEISPVRFNKEALPFDNLGHDRLLGTPVPEFAPQLTFSAIAIPNPHLISFVSQEVIEGPLLGELGPYLNGDNPYFSDGVNVNFAHILGPNHLFVRTYERGVGFTNACGTGMSATSLAFVLLHGDQGAFDEPITVYNPGGMVKTVVHYQDRRYWVELVGNATFTHHIKVEEADLHQASVNAENCTITATGEQVAYEQFIRHLPKFNLSQRN</sequence>
<evidence type="ECO:0000256" key="7">
    <source>
        <dbReference type="ARBA" id="ARBA00051712"/>
    </source>
</evidence>
<evidence type="ECO:0000256" key="4">
    <source>
        <dbReference type="ARBA" id="ARBA00022605"/>
    </source>
</evidence>
<feature type="site" description="Could be important to modulate the pK values of the two catalytic cysteine residues" evidence="8">
    <location>
        <position position="223"/>
    </location>
</feature>
<evidence type="ECO:0000256" key="2">
    <source>
        <dbReference type="ARBA" id="ARBA00010219"/>
    </source>
</evidence>
<dbReference type="GO" id="GO:0008837">
    <property type="term" value="F:diaminopimelate epimerase activity"/>
    <property type="evidence" value="ECO:0007669"/>
    <property type="project" value="UniProtKB-UniRule"/>
</dbReference>
<keyword evidence="6 8" id="KW-0413">Isomerase</keyword>